<dbReference type="PANTHER" id="PTHR18952:SF265">
    <property type="entry name" value="CARBONIC ANHYDRASE"/>
    <property type="match status" value="1"/>
</dbReference>
<dbReference type="InterPro" id="IPR023561">
    <property type="entry name" value="Carbonic_anhydrase_a-class"/>
</dbReference>
<dbReference type="Pfam" id="PF00194">
    <property type="entry name" value="Carb_anhydrase"/>
    <property type="match status" value="1"/>
</dbReference>
<name>A0AAD8C3B3_BIOPF</name>
<evidence type="ECO:0000256" key="7">
    <source>
        <dbReference type="SAM" id="MobiDB-lite"/>
    </source>
</evidence>
<dbReference type="InterPro" id="IPR001148">
    <property type="entry name" value="CA_dom"/>
</dbReference>
<feature type="compositionally biased region" description="Low complexity" evidence="7">
    <location>
        <begin position="90"/>
        <end position="104"/>
    </location>
</feature>
<evidence type="ECO:0000256" key="2">
    <source>
        <dbReference type="ARBA" id="ARBA00012925"/>
    </source>
</evidence>
<gene>
    <name evidence="9" type="ORF">Bpfe_005530</name>
</gene>
<keyword evidence="3" id="KW-0479">Metal-binding</keyword>
<evidence type="ECO:0000256" key="4">
    <source>
        <dbReference type="ARBA" id="ARBA00022833"/>
    </source>
</evidence>
<feature type="non-terminal residue" evidence="9">
    <location>
        <position position="222"/>
    </location>
</feature>
<dbReference type="Proteomes" id="UP001233172">
    <property type="component" value="Unassembled WGS sequence"/>
</dbReference>
<dbReference type="InterPro" id="IPR036398">
    <property type="entry name" value="CA_dom_sf"/>
</dbReference>
<feature type="domain" description="Alpha-carbonic anhydrase" evidence="8">
    <location>
        <begin position="1"/>
        <end position="88"/>
    </location>
</feature>
<sequence length="222" mass="25355">NETEIELFPLMDILPDKINKLDYYRYFGSLTTPPCNETVIRSIATEHIPISEYQLNIFRSLYNERHLPLINDYRPIQALNDGTVITTKRPATTAATSTTPKATTNSLKDESDTTQIDSENENSSFKVGRFGFEVLTLIALKLVARCKVGFKVMSKVDKGSLQETLNCKCKQKFGLWLRGLRDASLYVATIKLHYNDNKEMRINKTLSDVMLYIIREVFNITS</sequence>
<comment type="similarity">
    <text evidence="1">Belongs to the alpha-carbonic anhydrase family.</text>
</comment>
<reference evidence="9" key="1">
    <citation type="journal article" date="2023" name="PLoS Negl. Trop. Dis.">
        <title>A genome sequence for Biomphalaria pfeifferi, the major vector snail for the human-infecting parasite Schistosoma mansoni.</title>
        <authorList>
            <person name="Bu L."/>
            <person name="Lu L."/>
            <person name="Laidemitt M.R."/>
            <person name="Zhang S.M."/>
            <person name="Mutuku M."/>
            <person name="Mkoji G."/>
            <person name="Steinauer M."/>
            <person name="Loker E.S."/>
        </authorList>
    </citation>
    <scope>NUCLEOTIDE SEQUENCE</scope>
    <source>
        <strain evidence="9">KasaAsao</strain>
    </source>
</reference>
<keyword evidence="10" id="KW-1185">Reference proteome</keyword>
<dbReference type="EC" id="4.2.1.1" evidence="2"/>
<organism evidence="9 10">
    <name type="scientific">Biomphalaria pfeifferi</name>
    <name type="common">Bloodfluke planorb</name>
    <name type="synonym">Freshwater snail</name>
    <dbReference type="NCBI Taxonomy" id="112525"/>
    <lineage>
        <taxon>Eukaryota</taxon>
        <taxon>Metazoa</taxon>
        <taxon>Spiralia</taxon>
        <taxon>Lophotrochozoa</taxon>
        <taxon>Mollusca</taxon>
        <taxon>Gastropoda</taxon>
        <taxon>Heterobranchia</taxon>
        <taxon>Euthyneura</taxon>
        <taxon>Panpulmonata</taxon>
        <taxon>Hygrophila</taxon>
        <taxon>Lymnaeoidea</taxon>
        <taxon>Planorbidae</taxon>
        <taxon>Biomphalaria</taxon>
    </lineage>
</organism>
<keyword evidence="4" id="KW-0862">Zinc</keyword>
<evidence type="ECO:0000256" key="1">
    <source>
        <dbReference type="ARBA" id="ARBA00010718"/>
    </source>
</evidence>
<comment type="catalytic activity">
    <reaction evidence="6">
        <text>hydrogencarbonate + H(+) = CO2 + H2O</text>
        <dbReference type="Rhea" id="RHEA:10748"/>
        <dbReference type="ChEBI" id="CHEBI:15377"/>
        <dbReference type="ChEBI" id="CHEBI:15378"/>
        <dbReference type="ChEBI" id="CHEBI:16526"/>
        <dbReference type="ChEBI" id="CHEBI:17544"/>
        <dbReference type="EC" id="4.2.1.1"/>
    </reaction>
</comment>
<comment type="caution">
    <text evidence="9">The sequence shown here is derived from an EMBL/GenBank/DDBJ whole genome shotgun (WGS) entry which is preliminary data.</text>
</comment>
<keyword evidence="5" id="KW-0456">Lyase</keyword>
<dbReference type="PANTHER" id="PTHR18952">
    <property type="entry name" value="CARBONIC ANHYDRASE"/>
    <property type="match status" value="1"/>
</dbReference>
<evidence type="ECO:0000313" key="9">
    <source>
        <dbReference type="EMBL" id="KAK0064972.1"/>
    </source>
</evidence>
<dbReference type="Gene3D" id="3.10.200.10">
    <property type="entry name" value="Alpha carbonic anhydrase"/>
    <property type="match status" value="1"/>
</dbReference>
<protein>
    <recommendedName>
        <fullName evidence="2">carbonic anhydrase</fullName>
        <ecNumber evidence="2">4.2.1.1</ecNumber>
    </recommendedName>
</protein>
<evidence type="ECO:0000313" key="10">
    <source>
        <dbReference type="Proteomes" id="UP001233172"/>
    </source>
</evidence>
<evidence type="ECO:0000256" key="5">
    <source>
        <dbReference type="ARBA" id="ARBA00023239"/>
    </source>
</evidence>
<accession>A0AAD8C3B3</accession>
<dbReference type="AlphaFoldDB" id="A0AAD8C3B3"/>
<evidence type="ECO:0000256" key="3">
    <source>
        <dbReference type="ARBA" id="ARBA00022723"/>
    </source>
</evidence>
<dbReference type="GO" id="GO:0005886">
    <property type="term" value="C:plasma membrane"/>
    <property type="evidence" value="ECO:0007669"/>
    <property type="project" value="TreeGrafter"/>
</dbReference>
<proteinExistence type="inferred from homology"/>
<dbReference type="EMBL" id="JASAOG010000015">
    <property type="protein sequence ID" value="KAK0064972.1"/>
    <property type="molecule type" value="Genomic_DNA"/>
</dbReference>
<dbReference type="SUPFAM" id="SSF51069">
    <property type="entry name" value="Carbonic anhydrase"/>
    <property type="match status" value="1"/>
</dbReference>
<feature type="region of interest" description="Disordered" evidence="7">
    <location>
        <begin position="90"/>
        <end position="120"/>
    </location>
</feature>
<dbReference type="GO" id="GO:0008270">
    <property type="term" value="F:zinc ion binding"/>
    <property type="evidence" value="ECO:0007669"/>
    <property type="project" value="InterPro"/>
</dbReference>
<evidence type="ECO:0000256" key="6">
    <source>
        <dbReference type="ARBA" id="ARBA00048348"/>
    </source>
</evidence>
<reference evidence="9" key="2">
    <citation type="submission" date="2023-04" db="EMBL/GenBank/DDBJ databases">
        <authorList>
            <person name="Bu L."/>
            <person name="Lu L."/>
            <person name="Laidemitt M.R."/>
            <person name="Zhang S.M."/>
            <person name="Mutuku M."/>
            <person name="Mkoji G."/>
            <person name="Steinauer M."/>
            <person name="Loker E.S."/>
        </authorList>
    </citation>
    <scope>NUCLEOTIDE SEQUENCE</scope>
    <source>
        <strain evidence="9">KasaAsao</strain>
        <tissue evidence="9">Whole Snail</tissue>
    </source>
</reference>
<dbReference type="GO" id="GO:0004089">
    <property type="term" value="F:carbonate dehydratase activity"/>
    <property type="evidence" value="ECO:0007669"/>
    <property type="project" value="UniProtKB-EC"/>
</dbReference>
<dbReference type="PROSITE" id="PS51144">
    <property type="entry name" value="ALPHA_CA_2"/>
    <property type="match status" value="1"/>
</dbReference>
<evidence type="ECO:0000259" key="8">
    <source>
        <dbReference type="PROSITE" id="PS51144"/>
    </source>
</evidence>